<feature type="transmembrane region" description="Helical" evidence="1">
    <location>
        <begin position="137"/>
        <end position="156"/>
    </location>
</feature>
<name>A0A1Y1X2P2_9FUNG</name>
<dbReference type="EMBL" id="MCFG01000161">
    <property type="protein sequence ID" value="ORX79898.1"/>
    <property type="molecule type" value="Genomic_DNA"/>
</dbReference>
<feature type="domain" description="DUF1648" evidence="2">
    <location>
        <begin position="17"/>
        <end position="62"/>
    </location>
</feature>
<feature type="transmembrane region" description="Helical" evidence="1">
    <location>
        <begin position="56"/>
        <end position="76"/>
    </location>
</feature>
<dbReference type="Pfam" id="PF07853">
    <property type="entry name" value="DUF1648"/>
    <property type="match status" value="1"/>
</dbReference>
<gene>
    <name evidence="3" type="ORF">BCR32DRAFT_269189</name>
</gene>
<dbReference type="AlphaFoldDB" id="A0A1Y1X2P2"/>
<keyword evidence="4" id="KW-1185">Reference proteome</keyword>
<evidence type="ECO:0000313" key="4">
    <source>
        <dbReference type="Proteomes" id="UP000193944"/>
    </source>
</evidence>
<evidence type="ECO:0000259" key="2">
    <source>
        <dbReference type="Pfam" id="PF07853"/>
    </source>
</evidence>
<keyword evidence="1" id="KW-0472">Membrane</keyword>
<sequence length="163" mass="19074">MGNLSYMQWLVVVINFLVIIFEFIYVRIKWNSLPDEIPVHFNFDGEIDKYGSKSTLYLLPSVSLFETCMFLIIGLIPEKYWTVHVGVESVELPTDIRKSLIRIIINFLFFMMSIINGYLLYTLICMIYIIKISSISLIIFLIILVLSSIALIYFIYKKVSNYL</sequence>
<proteinExistence type="predicted"/>
<feature type="transmembrane region" description="Helical" evidence="1">
    <location>
        <begin position="103"/>
        <end position="130"/>
    </location>
</feature>
<keyword evidence="1" id="KW-0812">Transmembrane</keyword>
<evidence type="ECO:0000256" key="1">
    <source>
        <dbReference type="SAM" id="Phobius"/>
    </source>
</evidence>
<protein>
    <recommendedName>
        <fullName evidence="2">DUF1648 domain-containing protein</fullName>
    </recommendedName>
</protein>
<organism evidence="3 4">
    <name type="scientific">Anaeromyces robustus</name>
    <dbReference type="NCBI Taxonomy" id="1754192"/>
    <lineage>
        <taxon>Eukaryota</taxon>
        <taxon>Fungi</taxon>
        <taxon>Fungi incertae sedis</taxon>
        <taxon>Chytridiomycota</taxon>
        <taxon>Chytridiomycota incertae sedis</taxon>
        <taxon>Neocallimastigomycetes</taxon>
        <taxon>Neocallimastigales</taxon>
        <taxon>Neocallimastigaceae</taxon>
        <taxon>Anaeromyces</taxon>
    </lineage>
</organism>
<dbReference type="Proteomes" id="UP000193944">
    <property type="component" value="Unassembled WGS sequence"/>
</dbReference>
<accession>A0A1Y1X2P2</accession>
<comment type="caution">
    <text evidence="3">The sequence shown here is derived from an EMBL/GenBank/DDBJ whole genome shotgun (WGS) entry which is preliminary data.</text>
</comment>
<keyword evidence="1" id="KW-1133">Transmembrane helix</keyword>
<dbReference type="OrthoDB" id="2157312at2759"/>
<reference evidence="3 4" key="1">
    <citation type="submission" date="2016-08" db="EMBL/GenBank/DDBJ databases">
        <title>A Parts List for Fungal Cellulosomes Revealed by Comparative Genomics.</title>
        <authorList>
            <consortium name="DOE Joint Genome Institute"/>
            <person name="Haitjema C.H."/>
            <person name="Gilmore S.P."/>
            <person name="Henske J.K."/>
            <person name="Solomon K.V."/>
            <person name="De Groot R."/>
            <person name="Kuo A."/>
            <person name="Mondo S.J."/>
            <person name="Salamov A.A."/>
            <person name="Labutti K."/>
            <person name="Zhao Z."/>
            <person name="Chiniquy J."/>
            <person name="Barry K."/>
            <person name="Brewer H.M."/>
            <person name="Purvine S.O."/>
            <person name="Wright A.T."/>
            <person name="Boxma B."/>
            <person name="Van Alen T."/>
            <person name="Hackstein J.H."/>
            <person name="Baker S.E."/>
            <person name="Grigoriev I.V."/>
            <person name="O'Malley M.A."/>
        </authorList>
    </citation>
    <scope>NUCLEOTIDE SEQUENCE [LARGE SCALE GENOMIC DNA]</scope>
    <source>
        <strain evidence="3 4">S4</strain>
    </source>
</reference>
<dbReference type="InterPro" id="IPR012867">
    <property type="entry name" value="DUF1648"/>
</dbReference>
<reference evidence="3 4" key="2">
    <citation type="submission" date="2016-08" db="EMBL/GenBank/DDBJ databases">
        <title>Pervasive Adenine N6-methylation of Active Genes in Fungi.</title>
        <authorList>
            <consortium name="DOE Joint Genome Institute"/>
            <person name="Mondo S.J."/>
            <person name="Dannebaum R.O."/>
            <person name="Kuo R.C."/>
            <person name="Labutti K."/>
            <person name="Haridas S."/>
            <person name="Kuo A."/>
            <person name="Salamov A."/>
            <person name="Ahrendt S.R."/>
            <person name="Lipzen A."/>
            <person name="Sullivan W."/>
            <person name="Andreopoulos W.B."/>
            <person name="Clum A."/>
            <person name="Lindquist E."/>
            <person name="Daum C."/>
            <person name="Ramamoorthy G.K."/>
            <person name="Gryganskyi A."/>
            <person name="Culley D."/>
            <person name="Magnuson J.K."/>
            <person name="James T.Y."/>
            <person name="O'Malley M.A."/>
            <person name="Stajich J.E."/>
            <person name="Spatafora J.W."/>
            <person name="Visel A."/>
            <person name="Grigoriev I.V."/>
        </authorList>
    </citation>
    <scope>NUCLEOTIDE SEQUENCE [LARGE SCALE GENOMIC DNA]</scope>
    <source>
        <strain evidence="3 4">S4</strain>
    </source>
</reference>
<feature type="transmembrane region" description="Helical" evidence="1">
    <location>
        <begin position="6"/>
        <end position="26"/>
    </location>
</feature>
<evidence type="ECO:0000313" key="3">
    <source>
        <dbReference type="EMBL" id="ORX79898.1"/>
    </source>
</evidence>